<keyword evidence="3" id="KW-1185">Reference proteome</keyword>
<dbReference type="AlphaFoldDB" id="A0A2A2JHC4"/>
<dbReference type="EMBL" id="LIAE01010432">
    <property type="protein sequence ID" value="PAV61146.1"/>
    <property type="molecule type" value="Genomic_DNA"/>
</dbReference>
<gene>
    <name evidence="2" type="ORF">WR25_13345</name>
</gene>
<name>A0A2A2JHC4_9BILA</name>
<protein>
    <submittedName>
        <fullName evidence="2">Uncharacterized protein</fullName>
    </submittedName>
</protein>
<evidence type="ECO:0000313" key="3">
    <source>
        <dbReference type="Proteomes" id="UP000218231"/>
    </source>
</evidence>
<organism evidence="2 3">
    <name type="scientific">Diploscapter pachys</name>
    <dbReference type="NCBI Taxonomy" id="2018661"/>
    <lineage>
        <taxon>Eukaryota</taxon>
        <taxon>Metazoa</taxon>
        <taxon>Ecdysozoa</taxon>
        <taxon>Nematoda</taxon>
        <taxon>Chromadorea</taxon>
        <taxon>Rhabditida</taxon>
        <taxon>Rhabditina</taxon>
        <taxon>Rhabditomorpha</taxon>
        <taxon>Rhabditoidea</taxon>
        <taxon>Rhabditidae</taxon>
        <taxon>Diploscapter</taxon>
    </lineage>
</organism>
<accession>A0A2A2JHC4</accession>
<reference evidence="2 3" key="1">
    <citation type="journal article" date="2017" name="Curr. Biol.">
        <title>Genome architecture and evolution of a unichromosomal asexual nematode.</title>
        <authorList>
            <person name="Fradin H."/>
            <person name="Zegar C."/>
            <person name="Gutwein M."/>
            <person name="Lucas J."/>
            <person name="Kovtun M."/>
            <person name="Corcoran D."/>
            <person name="Baugh L.R."/>
            <person name="Kiontke K."/>
            <person name="Gunsalus K."/>
            <person name="Fitch D.H."/>
            <person name="Piano F."/>
        </authorList>
    </citation>
    <scope>NUCLEOTIDE SEQUENCE [LARGE SCALE GENOMIC DNA]</scope>
    <source>
        <strain evidence="2">PF1309</strain>
    </source>
</reference>
<dbReference type="OrthoDB" id="5862499at2759"/>
<evidence type="ECO:0000313" key="2">
    <source>
        <dbReference type="EMBL" id="PAV61146.1"/>
    </source>
</evidence>
<keyword evidence="1" id="KW-0732">Signal</keyword>
<dbReference type="Proteomes" id="UP000218231">
    <property type="component" value="Unassembled WGS sequence"/>
</dbReference>
<proteinExistence type="predicted"/>
<comment type="caution">
    <text evidence="2">The sequence shown here is derived from an EMBL/GenBank/DDBJ whole genome shotgun (WGS) entry which is preliminary data.</text>
</comment>
<feature type="chain" id="PRO_5012787741" evidence="1">
    <location>
        <begin position="20"/>
        <end position="78"/>
    </location>
</feature>
<evidence type="ECO:0000256" key="1">
    <source>
        <dbReference type="SAM" id="SignalP"/>
    </source>
</evidence>
<feature type="signal peptide" evidence="1">
    <location>
        <begin position="1"/>
        <end position="19"/>
    </location>
</feature>
<sequence length="78" mass="9285">MNAIALFILATFLLATVLCRPQHRDDFDYRLFEDDNSGVAIDKVLEAPRSKYSHHHHSHHKKYLKTNRLEKLKRMLRL</sequence>